<dbReference type="Pfam" id="PF01825">
    <property type="entry name" value="GPS"/>
    <property type="match status" value="1"/>
</dbReference>
<dbReference type="InterPro" id="IPR032471">
    <property type="entry name" value="AGRL2-4_GAIN_subdom_A"/>
</dbReference>
<gene>
    <name evidence="9" type="ORF">DSTB1V02_LOCUS11685</name>
</gene>
<reference evidence="9" key="1">
    <citation type="submission" date="2020-11" db="EMBL/GenBank/DDBJ databases">
        <authorList>
            <person name="Tran Van P."/>
        </authorList>
    </citation>
    <scope>NUCLEOTIDE SEQUENCE</scope>
</reference>
<evidence type="ECO:0000256" key="2">
    <source>
        <dbReference type="ARBA" id="ARBA00022692"/>
    </source>
</evidence>
<dbReference type="Pfam" id="PF16489">
    <property type="entry name" value="GAIN"/>
    <property type="match status" value="1"/>
</dbReference>
<accession>A0A7R9AD80</accession>
<evidence type="ECO:0000256" key="4">
    <source>
        <dbReference type="ARBA" id="ARBA00023136"/>
    </source>
</evidence>
<dbReference type="Proteomes" id="UP000677054">
    <property type="component" value="Unassembled WGS sequence"/>
</dbReference>
<feature type="region of interest" description="Disordered" evidence="6">
    <location>
        <begin position="36"/>
        <end position="77"/>
    </location>
</feature>
<evidence type="ECO:0000256" key="1">
    <source>
        <dbReference type="ARBA" id="ARBA00004370"/>
    </source>
</evidence>
<name>A0A7R9AD80_9CRUS</name>
<evidence type="ECO:0000256" key="7">
    <source>
        <dbReference type="SAM" id="Phobius"/>
    </source>
</evidence>
<dbReference type="AlphaFoldDB" id="A0A7R9AD80"/>
<evidence type="ECO:0000256" key="5">
    <source>
        <dbReference type="ARBA" id="ARBA00023157"/>
    </source>
</evidence>
<comment type="subcellular location">
    <subcellularLocation>
        <location evidence="1">Membrane</location>
    </subcellularLocation>
</comment>
<feature type="transmembrane region" description="Helical" evidence="7">
    <location>
        <begin position="507"/>
        <end position="531"/>
    </location>
</feature>
<sequence length="535" mass="59582">MPTCLDCLLVAAEERSKLGPISPSVFGRLFQSRRGLASGTSASPAPRDAFRRTRSASTASASARRDTRRTTGDAVSPNSVHPFSLTATVKSGEFSVWKCSEYLFGDALFEALEGQVVETPCPVDYNGKQRWNCTEDGFLLIDEDCSSGWIDHLWGSLNDSNPLDVLYELASAVESQKELSGEEIEKIVHFLSLLFEAFLDGLDEETTDAESARKFLGNFTSVLDGILRAFDGWIQIQQANRTATFSSLLTIVSHSCLRLSETLIANAQEYVEFVSTKPTLVMEVSGRKKGVRSDPLVFPGSESDTYLTLPRSFEVDLDGEDYSYVGVLYAVRDLDRLLPGHRNAYDVTGGPWIDRRPPSESPALGERKTVNSKLLSFALKAERTTELREPVTLVMGSLRRPRDPPYHDVWRELHAGEEATFVPESHRCTFWNLDVGRWDTMGCREVSSDRDETVCECNHLTNFGVLMDLHGYVVSHDFPLRVSCEIRLETHSYPMESLEHLFQGRSLALEVLTIAFSSLSIVGLVLALGVFHLDK</sequence>
<evidence type="ECO:0000256" key="3">
    <source>
        <dbReference type="ARBA" id="ARBA00022989"/>
    </source>
</evidence>
<dbReference type="GO" id="GO:0016020">
    <property type="term" value="C:membrane"/>
    <property type="evidence" value="ECO:0007669"/>
    <property type="project" value="UniProtKB-SubCell"/>
</dbReference>
<evidence type="ECO:0000259" key="8">
    <source>
        <dbReference type="PROSITE" id="PS50221"/>
    </source>
</evidence>
<dbReference type="EMBL" id="CAJPEV010003942">
    <property type="protein sequence ID" value="CAG0900853.1"/>
    <property type="molecule type" value="Genomic_DNA"/>
</dbReference>
<dbReference type="PANTHER" id="PTHR45692">
    <property type="entry name" value="G_PROTEIN_RECEP_F2_4 DOMAIN-CONTAINING PROTEIN"/>
    <property type="match status" value="1"/>
</dbReference>
<dbReference type="OrthoDB" id="10037534at2759"/>
<dbReference type="InterPro" id="IPR000203">
    <property type="entry name" value="GPS"/>
</dbReference>
<protein>
    <recommendedName>
        <fullName evidence="8">GAIN-B domain-containing protein</fullName>
    </recommendedName>
</protein>
<evidence type="ECO:0000256" key="6">
    <source>
        <dbReference type="SAM" id="MobiDB-lite"/>
    </source>
</evidence>
<evidence type="ECO:0000313" key="9">
    <source>
        <dbReference type="EMBL" id="CAD7251924.1"/>
    </source>
</evidence>
<keyword evidence="2 7" id="KW-0812">Transmembrane</keyword>
<dbReference type="InterPro" id="IPR057244">
    <property type="entry name" value="GAIN_B"/>
</dbReference>
<feature type="domain" description="GAIN-B" evidence="8">
    <location>
        <begin position="305"/>
        <end position="473"/>
    </location>
</feature>
<evidence type="ECO:0000313" key="10">
    <source>
        <dbReference type="Proteomes" id="UP000677054"/>
    </source>
</evidence>
<dbReference type="EMBL" id="LR903459">
    <property type="protein sequence ID" value="CAD7251924.1"/>
    <property type="molecule type" value="Genomic_DNA"/>
</dbReference>
<dbReference type="SMART" id="SM00303">
    <property type="entry name" value="GPS"/>
    <property type="match status" value="1"/>
</dbReference>
<organism evidence="9">
    <name type="scientific">Darwinula stevensoni</name>
    <dbReference type="NCBI Taxonomy" id="69355"/>
    <lineage>
        <taxon>Eukaryota</taxon>
        <taxon>Metazoa</taxon>
        <taxon>Ecdysozoa</taxon>
        <taxon>Arthropoda</taxon>
        <taxon>Crustacea</taxon>
        <taxon>Oligostraca</taxon>
        <taxon>Ostracoda</taxon>
        <taxon>Podocopa</taxon>
        <taxon>Podocopida</taxon>
        <taxon>Darwinulocopina</taxon>
        <taxon>Darwinuloidea</taxon>
        <taxon>Darwinulidae</taxon>
        <taxon>Darwinula</taxon>
    </lineage>
</organism>
<proteinExistence type="predicted"/>
<dbReference type="Gene3D" id="2.60.220.50">
    <property type="match status" value="1"/>
</dbReference>
<keyword evidence="3 7" id="KW-1133">Transmembrane helix</keyword>
<dbReference type="PROSITE" id="PS50221">
    <property type="entry name" value="GAIN_B"/>
    <property type="match status" value="1"/>
</dbReference>
<dbReference type="InterPro" id="IPR046338">
    <property type="entry name" value="GAIN_dom_sf"/>
</dbReference>
<keyword evidence="4 7" id="KW-0472">Membrane</keyword>
<keyword evidence="10" id="KW-1185">Reference proteome</keyword>
<dbReference type="PANTHER" id="PTHR45692:SF1">
    <property type="entry name" value="G-PROTEIN COUPLED RECEPTORS FAMILY 2 PROFILE 2 DOMAIN-CONTAINING PROTEIN"/>
    <property type="match status" value="1"/>
</dbReference>
<keyword evidence="5" id="KW-1015">Disulfide bond</keyword>